<name>A0A1A8XQU2_9PROT</name>
<evidence type="ECO:0000256" key="2">
    <source>
        <dbReference type="SAM" id="MobiDB-lite"/>
    </source>
</evidence>
<gene>
    <name evidence="3" type="ORF">ACCAA_310073</name>
</gene>
<keyword evidence="1" id="KW-1277">Toxin-antitoxin system</keyword>
<dbReference type="Proteomes" id="UP000199169">
    <property type="component" value="Unassembled WGS sequence"/>
</dbReference>
<sequence>MRMEIAMPDGQTATLKRASRSRHPAKRAINLSLSADVLDAAKTMQINVSQVCDSHLREVVRRELERRWREEHSEFIAAFNATIEAEGLPLDGGRTF</sequence>
<dbReference type="Pfam" id="PF07362">
    <property type="entry name" value="CcdA"/>
    <property type="match status" value="1"/>
</dbReference>
<evidence type="ECO:0000256" key="1">
    <source>
        <dbReference type="ARBA" id="ARBA00022649"/>
    </source>
</evidence>
<dbReference type="InterPro" id="IPR009956">
    <property type="entry name" value="Post-segregation_anti-tox_CcdA"/>
</dbReference>
<protein>
    <recommendedName>
        <fullName evidence="5">Post-segregation antitoxin CcdA</fullName>
    </recommendedName>
</protein>
<evidence type="ECO:0000313" key="4">
    <source>
        <dbReference type="Proteomes" id="UP000199169"/>
    </source>
</evidence>
<reference evidence="4" key="1">
    <citation type="submission" date="2016-06" db="EMBL/GenBank/DDBJ databases">
        <authorList>
            <person name="McIlroy S.J."/>
            <person name="Karst S.M."/>
            <person name="Albertsen M."/>
        </authorList>
    </citation>
    <scope>NUCLEOTIDE SEQUENCE [LARGE SCALE GENOMIC DNA]</scope>
</reference>
<organism evidence="3 4">
    <name type="scientific">Candidatus Accumulibacter aalborgensis</name>
    <dbReference type="NCBI Taxonomy" id="1860102"/>
    <lineage>
        <taxon>Bacteria</taxon>
        <taxon>Pseudomonadati</taxon>
        <taxon>Pseudomonadota</taxon>
        <taxon>Betaproteobacteria</taxon>
        <taxon>Candidatus Accumulibacter</taxon>
    </lineage>
</organism>
<feature type="region of interest" description="Disordered" evidence="2">
    <location>
        <begin position="1"/>
        <end position="23"/>
    </location>
</feature>
<dbReference type="AlphaFoldDB" id="A0A1A8XQU2"/>
<evidence type="ECO:0000313" key="3">
    <source>
        <dbReference type="EMBL" id="SBT06333.1"/>
    </source>
</evidence>
<dbReference type="STRING" id="1860102.ACCAA_310073"/>
<evidence type="ECO:0008006" key="5">
    <source>
        <dbReference type="Google" id="ProtNLM"/>
    </source>
</evidence>
<proteinExistence type="predicted"/>
<accession>A0A1A8XQU2</accession>
<dbReference type="EMBL" id="FLQX01000107">
    <property type="protein sequence ID" value="SBT06333.1"/>
    <property type="molecule type" value="Genomic_DNA"/>
</dbReference>
<keyword evidence="4" id="KW-1185">Reference proteome</keyword>